<feature type="domain" description="Response regulatory" evidence="8">
    <location>
        <begin position="5"/>
        <end position="118"/>
    </location>
</feature>
<evidence type="ECO:0000256" key="2">
    <source>
        <dbReference type="ARBA" id="ARBA00023012"/>
    </source>
</evidence>
<feature type="domain" description="OmpR/PhoB-type" evidence="9">
    <location>
        <begin position="129"/>
        <end position="228"/>
    </location>
</feature>
<reference evidence="10 11" key="1">
    <citation type="submission" date="2023-07" db="EMBL/GenBank/DDBJ databases">
        <title>The novel representative of Negativicutes class, Anaeroselena agilis gen. nov. sp. nov.</title>
        <authorList>
            <person name="Prokofeva M.I."/>
            <person name="Elcheninov A.G."/>
            <person name="Klyukina A."/>
            <person name="Kublanov I.V."/>
            <person name="Frolov E.N."/>
            <person name="Podosokorskaya O.A."/>
        </authorList>
    </citation>
    <scope>NUCLEOTIDE SEQUENCE [LARGE SCALE GENOMIC DNA]</scope>
    <source>
        <strain evidence="10 11">4137-cl</strain>
    </source>
</reference>
<name>A0ABU3NU11_9FIRM</name>
<dbReference type="InterPro" id="IPR011006">
    <property type="entry name" value="CheY-like_superfamily"/>
</dbReference>
<dbReference type="InterPro" id="IPR001867">
    <property type="entry name" value="OmpR/PhoB-type_DNA-bd"/>
</dbReference>
<dbReference type="RefSeq" id="WP_413778866.1">
    <property type="nucleotide sequence ID" value="NZ_JAUOZS010000001.1"/>
</dbReference>
<gene>
    <name evidence="10" type="ORF">Q4T40_03555</name>
</gene>
<dbReference type="Gene3D" id="1.10.10.10">
    <property type="entry name" value="Winged helix-like DNA-binding domain superfamily/Winged helix DNA-binding domain"/>
    <property type="match status" value="1"/>
</dbReference>
<dbReference type="InterPro" id="IPR036388">
    <property type="entry name" value="WH-like_DNA-bd_sf"/>
</dbReference>
<dbReference type="InterPro" id="IPR016032">
    <property type="entry name" value="Sig_transdc_resp-reg_C-effctor"/>
</dbReference>
<evidence type="ECO:0000313" key="10">
    <source>
        <dbReference type="EMBL" id="MDT8900315.1"/>
    </source>
</evidence>
<comment type="caution">
    <text evidence="10">The sequence shown here is derived from an EMBL/GenBank/DDBJ whole genome shotgun (WGS) entry which is preliminary data.</text>
</comment>
<evidence type="ECO:0000259" key="9">
    <source>
        <dbReference type="PROSITE" id="PS51755"/>
    </source>
</evidence>
<keyword evidence="2" id="KW-0902">Two-component regulatory system</keyword>
<feature type="modified residue" description="4-aspartylphosphate" evidence="6">
    <location>
        <position position="54"/>
    </location>
</feature>
<dbReference type="PROSITE" id="PS51755">
    <property type="entry name" value="OMPR_PHOB"/>
    <property type="match status" value="1"/>
</dbReference>
<keyword evidence="4 7" id="KW-0238">DNA-binding</keyword>
<evidence type="ECO:0000256" key="1">
    <source>
        <dbReference type="ARBA" id="ARBA00022553"/>
    </source>
</evidence>
<sequence>MSSQTILVVDDDDKIREVMRSYFTKAGFQVEEAADGVEAIRKVEQVKPGVIILDIMMPVLDGIEVCRQVRKYSQVPIIMLSARAEDEDRIIGLDLGADDYIAKPFNPREVVARVNAVLRRVPNTEFASADWLHFPSLDINIADYTLTAFGRSVPLTAKEMELLWCLASKPGRTFSREILLEKVWGYTYCGETRTVDNHIRRLRQKMEANETTPWDIKTVWGIGYRFEVKS</sequence>
<dbReference type="Gene3D" id="3.40.50.2300">
    <property type="match status" value="1"/>
</dbReference>
<keyword evidence="11" id="KW-1185">Reference proteome</keyword>
<proteinExistence type="predicted"/>
<protein>
    <submittedName>
        <fullName evidence="10">Response regulator transcription factor</fullName>
    </submittedName>
</protein>
<evidence type="ECO:0000313" key="11">
    <source>
        <dbReference type="Proteomes" id="UP001254848"/>
    </source>
</evidence>
<keyword evidence="5" id="KW-0804">Transcription</keyword>
<evidence type="ECO:0000256" key="3">
    <source>
        <dbReference type="ARBA" id="ARBA00023015"/>
    </source>
</evidence>
<evidence type="ECO:0000259" key="8">
    <source>
        <dbReference type="PROSITE" id="PS50110"/>
    </source>
</evidence>
<dbReference type="Pfam" id="PF00486">
    <property type="entry name" value="Trans_reg_C"/>
    <property type="match status" value="1"/>
</dbReference>
<evidence type="ECO:0000256" key="5">
    <source>
        <dbReference type="ARBA" id="ARBA00023163"/>
    </source>
</evidence>
<evidence type="ECO:0000256" key="4">
    <source>
        <dbReference type="ARBA" id="ARBA00023125"/>
    </source>
</evidence>
<dbReference type="Proteomes" id="UP001254848">
    <property type="component" value="Unassembled WGS sequence"/>
</dbReference>
<dbReference type="SMART" id="SM00448">
    <property type="entry name" value="REC"/>
    <property type="match status" value="1"/>
</dbReference>
<dbReference type="Gene3D" id="6.10.250.690">
    <property type="match status" value="1"/>
</dbReference>
<dbReference type="SUPFAM" id="SSF52172">
    <property type="entry name" value="CheY-like"/>
    <property type="match status" value="1"/>
</dbReference>
<dbReference type="SUPFAM" id="SSF46894">
    <property type="entry name" value="C-terminal effector domain of the bipartite response regulators"/>
    <property type="match status" value="1"/>
</dbReference>
<dbReference type="CDD" id="cd00383">
    <property type="entry name" value="trans_reg_C"/>
    <property type="match status" value="1"/>
</dbReference>
<dbReference type="InterPro" id="IPR001789">
    <property type="entry name" value="Sig_transdc_resp-reg_receiver"/>
</dbReference>
<dbReference type="Pfam" id="PF00072">
    <property type="entry name" value="Response_reg"/>
    <property type="match status" value="1"/>
</dbReference>
<dbReference type="EMBL" id="JAUOZS010000001">
    <property type="protein sequence ID" value="MDT8900315.1"/>
    <property type="molecule type" value="Genomic_DNA"/>
</dbReference>
<dbReference type="SMART" id="SM00862">
    <property type="entry name" value="Trans_reg_C"/>
    <property type="match status" value="1"/>
</dbReference>
<dbReference type="PANTHER" id="PTHR48111">
    <property type="entry name" value="REGULATOR OF RPOS"/>
    <property type="match status" value="1"/>
</dbReference>
<accession>A0ABU3NU11</accession>
<evidence type="ECO:0000256" key="7">
    <source>
        <dbReference type="PROSITE-ProRule" id="PRU01091"/>
    </source>
</evidence>
<organism evidence="10 11">
    <name type="scientific">Anaeroselena agilis</name>
    <dbReference type="NCBI Taxonomy" id="3063788"/>
    <lineage>
        <taxon>Bacteria</taxon>
        <taxon>Bacillati</taxon>
        <taxon>Bacillota</taxon>
        <taxon>Negativicutes</taxon>
        <taxon>Acetonemataceae</taxon>
        <taxon>Anaeroselena</taxon>
    </lineage>
</organism>
<keyword evidence="1 6" id="KW-0597">Phosphoprotein</keyword>
<feature type="DNA-binding region" description="OmpR/PhoB-type" evidence="7">
    <location>
        <begin position="129"/>
        <end position="228"/>
    </location>
</feature>
<evidence type="ECO:0000256" key="6">
    <source>
        <dbReference type="PROSITE-ProRule" id="PRU00169"/>
    </source>
</evidence>
<dbReference type="PANTHER" id="PTHR48111:SF21">
    <property type="entry name" value="DNA-BINDING DUAL MASTER TRANSCRIPTIONAL REGULATOR RPAA"/>
    <property type="match status" value="1"/>
</dbReference>
<dbReference type="InterPro" id="IPR039420">
    <property type="entry name" value="WalR-like"/>
</dbReference>
<dbReference type="PROSITE" id="PS50110">
    <property type="entry name" value="RESPONSE_REGULATORY"/>
    <property type="match status" value="1"/>
</dbReference>
<keyword evidence="3" id="KW-0805">Transcription regulation</keyword>